<name>A0A956SCD2_UNCEI</name>
<dbReference type="SUPFAM" id="SSF53335">
    <property type="entry name" value="S-adenosyl-L-methionine-dependent methyltransferases"/>
    <property type="match status" value="1"/>
</dbReference>
<protein>
    <submittedName>
        <fullName evidence="1">Class I SAM-dependent methyltransferase</fullName>
    </submittedName>
</protein>
<dbReference type="AlphaFoldDB" id="A0A956SCD2"/>
<accession>A0A956SCD2</accession>
<proteinExistence type="predicted"/>
<dbReference type="Proteomes" id="UP000739538">
    <property type="component" value="Unassembled WGS sequence"/>
</dbReference>
<keyword evidence="1" id="KW-0808">Transferase</keyword>
<evidence type="ECO:0000313" key="2">
    <source>
        <dbReference type="Proteomes" id="UP000739538"/>
    </source>
</evidence>
<dbReference type="Gene3D" id="3.40.50.150">
    <property type="entry name" value="Vaccinia Virus protein VP39"/>
    <property type="match status" value="1"/>
</dbReference>
<dbReference type="GO" id="GO:0008168">
    <property type="term" value="F:methyltransferase activity"/>
    <property type="evidence" value="ECO:0007669"/>
    <property type="project" value="UniProtKB-KW"/>
</dbReference>
<dbReference type="GO" id="GO:0032259">
    <property type="term" value="P:methylation"/>
    <property type="evidence" value="ECO:0007669"/>
    <property type="project" value="UniProtKB-KW"/>
</dbReference>
<evidence type="ECO:0000313" key="1">
    <source>
        <dbReference type="EMBL" id="MCA9755226.1"/>
    </source>
</evidence>
<gene>
    <name evidence="1" type="ORF">KDA27_05445</name>
</gene>
<dbReference type="InterPro" id="IPR029063">
    <property type="entry name" value="SAM-dependent_MTases_sf"/>
</dbReference>
<keyword evidence="1" id="KW-0489">Methyltransferase</keyword>
<reference evidence="1" key="1">
    <citation type="submission" date="2020-04" db="EMBL/GenBank/DDBJ databases">
        <authorList>
            <person name="Zhang T."/>
        </authorList>
    </citation>
    <scope>NUCLEOTIDE SEQUENCE</scope>
    <source>
        <strain evidence="1">HKST-UBA02</strain>
    </source>
</reference>
<organism evidence="1 2">
    <name type="scientific">Eiseniibacteriota bacterium</name>
    <dbReference type="NCBI Taxonomy" id="2212470"/>
    <lineage>
        <taxon>Bacteria</taxon>
        <taxon>Candidatus Eiseniibacteriota</taxon>
    </lineage>
</organism>
<reference evidence="1" key="2">
    <citation type="journal article" date="2021" name="Microbiome">
        <title>Successional dynamics and alternative stable states in a saline activated sludge microbial community over 9 years.</title>
        <authorList>
            <person name="Wang Y."/>
            <person name="Ye J."/>
            <person name="Ju F."/>
            <person name="Liu L."/>
            <person name="Boyd J.A."/>
            <person name="Deng Y."/>
            <person name="Parks D.H."/>
            <person name="Jiang X."/>
            <person name="Yin X."/>
            <person name="Woodcroft B.J."/>
            <person name="Tyson G.W."/>
            <person name="Hugenholtz P."/>
            <person name="Polz M.F."/>
            <person name="Zhang T."/>
        </authorList>
    </citation>
    <scope>NUCLEOTIDE SEQUENCE</scope>
    <source>
        <strain evidence="1">HKST-UBA02</strain>
    </source>
</reference>
<dbReference type="PANTHER" id="PTHR43861">
    <property type="entry name" value="TRANS-ACONITATE 2-METHYLTRANSFERASE-RELATED"/>
    <property type="match status" value="1"/>
</dbReference>
<comment type="caution">
    <text evidence="1">The sequence shown here is derived from an EMBL/GenBank/DDBJ whole genome shotgun (WGS) entry which is preliminary data.</text>
</comment>
<dbReference type="CDD" id="cd02440">
    <property type="entry name" value="AdoMet_MTases"/>
    <property type="match status" value="1"/>
</dbReference>
<sequence length="237" mass="27293">MGNPSAGDWTNSLESQLDYYRARAAEYDEWFERKGRYDRGPEANAAWFREAEVVRGELRSLQPFGEVVELAAGTGIWSRELLPGADSLTVVDGAEEMLAVHTLNVPDPSIQRIHADLFRWSPDRQYDLVAFGFWLSHVPKELFAGFFRLVSDCLRPGGRFFFVDSLYTETSTASDHELAPVESQFQRRRLNDGREFEIVKRFPPPETLRNDLRELGWDVDIRTTDTYFIYGWGTRKG</sequence>
<dbReference type="Pfam" id="PF13489">
    <property type="entry name" value="Methyltransf_23"/>
    <property type="match status" value="1"/>
</dbReference>
<dbReference type="EMBL" id="JAGQHS010000018">
    <property type="protein sequence ID" value="MCA9755226.1"/>
    <property type="molecule type" value="Genomic_DNA"/>
</dbReference>